<dbReference type="UniPathway" id="UPA00958"/>
<name>A0A285J3S2_9RHOB</name>
<protein>
    <recommendedName>
        <fullName evidence="4 10">3-deoxy-D-manno-octulosonic acid transferase</fullName>
        <shortName evidence="10">Kdo transferase</shortName>
        <ecNumber evidence="3 10">2.4.99.12</ecNumber>
    </recommendedName>
    <alternativeName>
        <fullName evidence="6 10">Lipid IV(A) 3-deoxy-D-manno-octulosonic acid transferase</fullName>
    </alternativeName>
</protein>
<evidence type="ECO:0000256" key="8">
    <source>
        <dbReference type="PIRSR" id="PIRSR639901-1"/>
    </source>
</evidence>
<keyword evidence="10" id="KW-0472">Membrane</keyword>
<comment type="subcellular location">
    <subcellularLocation>
        <location evidence="10">Cell membrane</location>
    </subcellularLocation>
</comment>
<evidence type="ECO:0000256" key="2">
    <source>
        <dbReference type="ARBA" id="ARBA00004713"/>
    </source>
</evidence>
<dbReference type="InterPro" id="IPR007507">
    <property type="entry name" value="Glycos_transf_N"/>
</dbReference>
<evidence type="ECO:0000256" key="1">
    <source>
        <dbReference type="ARBA" id="ARBA00003394"/>
    </source>
</evidence>
<keyword evidence="5 10" id="KW-0808">Transferase</keyword>
<evidence type="ECO:0000313" key="14">
    <source>
        <dbReference type="Proteomes" id="UP000231655"/>
    </source>
</evidence>
<dbReference type="SUPFAM" id="SSF53756">
    <property type="entry name" value="UDP-Glycosyltransferase/glycogen phosphorylase"/>
    <property type="match status" value="1"/>
</dbReference>
<evidence type="ECO:0000256" key="6">
    <source>
        <dbReference type="ARBA" id="ARBA00031445"/>
    </source>
</evidence>
<gene>
    <name evidence="12" type="ORF">CVM39_07600</name>
    <name evidence="13" type="ORF">SAMN06297129_2841</name>
</gene>
<dbReference type="PANTHER" id="PTHR42755:SF1">
    <property type="entry name" value="3-DEOXY-D-MANNO-OCTULOSONIC ACID TRANSFERASE, MITOCHONDRIAL-RELATED"/>
    <property type="match status" value="1"/>
</dbReference>
<dbReference type="Proteomes" id="UP000231655">
    <property type="component" value="Unassembled WGS sequence"/>
</dbReference>
<dbReference type="Gene3D" id="3.40.50.11720">
    <property type="entry name" value="3-Deoxy-D-manno-octulosonic-acid transferase, N-terminal domain"/>
    <property type="match status" value="1"/>
</dbReference>
<evidence type="ECO:0000256" key="4">
    <source>
        <dbReference type="ARBA" id="ARBA00019077"/>
    </source>
</evidence>
<dbReference type="EMBL" id="PGTD01000015">
    <property type="protein sequence ID" value="PJE29760.1"/>
    <property type="molecule type" value="Genomic_DNA"/>
</dbReference>
<evidence type="ECO:0000256" key="7">
    <source>
        <dbReference type="ARBA" id="ARBA00049183"/>
    </source>
</evidence>
<dbReference type="PANTHER" id="PTHR42755">
    <property type="entry name" value="3-DEOXY-MANNO-OCTULOSONATE CYTIDYLYLTRANSFERASE"/>
    <property type="match status" value="1"/>
</dbReference>
<dbReference type="InterPro" id="IPR039901">
    <property type="entry name" value="Kdotransferase"/>
</dbReference>
<evidence type="ECO:0000256" key="10">
    <source>
        <dbReference type="RuleBase" id="RU365103"/>
    </source>
</evidence>
<dbReference type="Pfam" id="PF04413">
    <property type="entry name" value="Glycos_transf_N"/>
    <property type="match status" value="1"/>
</dbReference>
<comment type="function">
    <text evidence="1 10">Involved in lipopolysaccharide (LPS) biosynthesis. Catalyzes the transfer of 3-deoxy-D-manno-octulosonate (Kdo) residue(s) from CMP-Kdo to lipid IV(A), the tetraacyldisaccharide-1,4'-bisphosphate precursor of lipid A.</text>
</comment>
<organism evidence="13 14">
    <name type="scientific">Pseudooceanicola antarcticus</name>
    <dbReference type="NCBI Taxonomy" id="1247613"/>
    <lineage>
        <taxon>Bacteria</taxon>
        <taxon>Pseudomonadati</taxon>
        <taxon>Pseudomonadota</taxon>
        <taxon>Alphaproteobacteria</taxon>
        <taxon>Rhodobacterales</taxon>
        <taxon>Paracoccaceae</taxon>
        <taxon>Pseudooceanicola</taxon>
    </lineage>
</organism>
<keyword evidence="10" id="KW-1003">Cell membrane</keyword>
<dbReference type="Gene3D" id="3.40.50.2000">
    <property type="entry name" value="Glycogen Phosphorylase B"/>
    <property type="match status" value="1"/>
</dbReference>
<reference evidence="12 15" key="2">
    <citation type="journal article" date="2018" name="Int. J. Syst. Evol. Microbiol.">
        <title>Pseudooceanicola lipolyticus sp. nov., a marine alphaproteobacterium, reclassification of Oceanicola flagellatus as Pseudooceanicola flagellatus comb. nov. and emended description of the genus Pseudooceanicola.</title>
        <authorList>
            <person name="Huang M.-M."/>
            <person name="Guo L.-L."/>
            <person name="Wu Y.-H."/>
            <person name="Lai Q.-L."/>
            <person name="Shao Z.-Z."/>
            <person name="Wang C.-S."/>
            <person name="Wu M."/>
            <person name="Xu X.-W."/>
        </authorList>
    </citation>
    <scope>NUCLEOTIDE SEQUENCE [LARGE SCALE GENOMIC DNA]</scope>
    <source>
        <strain evidence="12 15">Ar-45</strain>
    </source>
</reference>
<dbReference type="OrthoDB" id="9789797at2"/>
<evidence type="ECO:0000313" key="13">
    <source>
        <dbReference type="EMBL" id="SNY54507.1"/>
    </source>
</evidence>
<sequence>MTNRRGSTPFYRLYCGLAAAASPLAWRRVRAKLQAEGIAPDRMAERMGRATLARPEGQLFWFHAASVGESVSALALIEKVLELNPGAHALVTTGTAGSAQVLAKRLPERALHQFAPLDTARALRRFFRHWRPDAGIFVESELWPQMIVRARATGMRLALVNARLSKSSLRNWRRFGTTFRFLLDQFCLIRTQDEATLEALLELGADRSRVARGPNLKSMISPPPAPAQVLAELAPQFNKLFWAAAATHPGEEDAVIEAHLAAREALGRPDLQLLLIPRHPHRAAEIAAMIRDRGLSVSQRSRGQAPGGDVYLADTLGEMGLWYSLSPLAFLGGSLVPVGGHTPYEPACFGTPILHGPHYENFAEVYAAFDQSGAARQIEDAAELGREVARLLADGTELARMSEIARGLADGRGARITHVAEELLQALSSTAPAADAGPLR</sequence>
<evidence type="ECO:0000256" key="3">
    <source>
        <dbReference type="ARBA" id="ARBA00012621"/>
    </source>
</evidence>
<keyword evidence="10" id="KW-0448">Lipopolysaccharide biosynthesis</keyword>
<feature type="active site" description="Proton acceptor" evidence="8">
    <location>
        <position position="69"/>
    </location>
</feature>
<evidence type="ECO:0000313" key="12">
    <source>
        <dbReference type="EMBL" id="PJE29760.1"/>
    </source>
</evidence>
<dbReference type="Proteomes" id="UP000231702">
    <property type="component" value="Unassembled WGS sequence"/>
</dbReference>
<proteinExistence type="inferred from homology"/>
<dbReference type="AlphaFoldDB" id="A0A285J3S2"/>
<dbReference type="EMBL" id="OBEA01000005">
    <property type="protein sequence ID" value="SNY54507.1"/>
    <property type="molecule type" value="Genomic_DNA"/>
</dbReference>
<accession>A0A285J3S2</accession>
<dbReference type="InterPro" id="IPR038107">
    <property type="entry name" value="Glycos_transf_N_sf"/>
</dbReference>
<dbReference type="GO" id="GO:0043842">
    <property type="term" value="F:Kdo transferase activity"/>
    <property type="evidence" value="ECO:0007669"/>
    <property type="project" value="UniProtKB-EC"/>
</dbReference>
<dbReference type="GO" id="GO:0009244">
    <property type="term" value="P:lipopolysaccharide core region biosynthetic process"/>
    <property type="evidence" value="ECO:0007669"/>
    <property type="project" value="UniProtKB-UniRule"/>
</dbReference>
<evidence type="ECO:0000259" key="11">
    <source>
        <dbReference type="Pfam" id="PF04413"/>
    </source>
</evidence>
<comment type="pathway">
    <text evidence="2 10">Bacterial outer membrane biogenesis; LPS core biosynthesis.</text>
</comment>
<comment type="catalytic activity">
    <reaction evidence="7 10">
        <text>lipid IVA (E. coli) + CMP-3-deoxy-beta-D-manno-octulosonate = alpha-Kdo-(2-&gt;6)-lipid IVA (E. coli) + CMP + H(+)</text>
        <dbReference type="Rhea" id="RHEA:28066"/>
        <dbReference type="ChEBI" id="CHEBI:15378"/>
        <dbReference type="ChEBI" id="CHEBI:58603"/>
        <dbReference type="ChEBI" id="CHEBI:60364"/>
        <dbReference type="ChEBI" id="CHEBI:60377"/>
        <dbReference type="ChEBI" id="CHEBI:85987"/>
        <dbReference type="EC" id="2.4.99.12"/>
    </reaction>
</comment>
<evidence type="ECO:0000256" key="9">
    <source>
        <dbReference type="PIRSR" id="PIRSR639901-2"/>
    </source>
</evidence>
<reference evidence="13 14" key="1">
    <citation type="submission" date="2017-09" db="EMBL/GenBank/DDBJ databases">
        <authorList>
            <person name="Ehlers B."/>
            <person name="Leendertz F.H."/>
        </authorList>
    </citation>
    <scope>NUCLEOTIDE SEQUENCE [LARGE SCALE GENOMIC DNA]</scope>
    <source>
        <strain evidence="13 14">CGMCC 1.12662</strain>
    </source>
</reference>
<feature type="site" description="Transition state stabilizer" evidence="9">
    <location>
        <position position="139"/>
    </location>
</feature>
<keyword evidence="15" id="KW-1185">Reference proteome</keyword>
<evidence type="ECO:0000256" key="5">
    <source>
        <dbReference type="ARBA" id="ARBA00022679"/>
    </source>
</evidence>
<dbReference type="RefSeq" id="WP_097146546.1">
    <property type="nucleotide sequence ID" value="NZ_OBEA01000005.1"/>
</dbReference>
<evidence type="ECO:0000313" key="15">
    <source>
        <dbReference type="Proteomes" id="UP000231702"/>
    </source>
</evidence>
<dbReference type="GO" id="GO:0005886">
    <property type="term" value="C:plasma membrane"/>
    <property type="evidence" value="ECO:0007669"/>
    <property type="project" value="UniProtKB-SubCell"/>
</dbReference>
<feature type="domain" description="3-deoxy-D-manno-octulosonic-acid transferase N-terminal" evidence="11">
    <location>
        <begin position="42"/>
        <end position="218"/>
    </location>
</feature>
<dbReference type="GO" id="GO:0009245">
    <property type="term" value="P:lipid A biosynthetic process"/>
    <property type="evidence" value="ECO:0007669"/>
    <property type="project" value="TreeGrafter"/>
</dbReference>
<feature type="site" description="Transition state stabilizer" evidence="9">
    <location>
        <position position="217"/>
    </location>
</feature>
<comment type="similarity">
    <text evidence="10">Belongs to the glycosyltransferase group 1 family.</text>
</comment>
<dbReference type="EC" id="2.4.99.12" evidence="3 10"/>